<protein>
    <recommendedName>
        <fullName evidence="3">Aminoglycoside phosphotransferase domain-containing protein</fullName>
    </recommendedName>
</protein>
<dbReference type="SUPFAM" id="SSF56112">
    <property type="entry name" value="Protein kinase-like (PK-like)"/>
    <property type="match status" value="1"/>
</dbReference>
<dbReference type="Proteomes" id="UP001141434">
    <property type="component" value="Unassembled WGS sequence"/>
</dbReference>
<proteinExistence type="predicted"/>
<dbReference type="InterPro" id="IPR011009">
    <property type="entry name" value="Kinase-like_dom_sf"/>
</dbReference>
<reference evidence="1" key="1">
    <citation type="submission" date="2022-11" db="EMBL/GenBank/DDBJ databases">
        <authorList>
            <person name="Petersen C."/>
        </authorList>
    </citation>
    <scope>NUCLEOTIDE SEQUENCE</scope>
    <source>
        <strain evidence="1">IBT 34128</strain>
    </source>
</reference>
<comment type="caution">
    <text evidence="1">The sequence shown here is derived from an EMBL/GenBank/DDBJ whole genome shotgun (WGS) entry which is preliminary data.</text>
</comment>
<dbReference type="InterPro" id="IPR051678">
    <property type="entry name" value="AGP_Transferase"/>
</dbReference>
<organism evidence="1 2">
    <name type="scientific">Penicillium alfredii</name>
    <dbReference type="NCBI Taxonomy" id="1506179"/>
    <lineage>
        <taxon>Eukaryota</taxon>
        <taxon>Fungi</taxon>
        <taxon>Dikarya</taxon>
        <taxon>Ascomycota</taxon>
        <taxon>Pezizomycotina</taxon>
        <taxon>Eurotiomycetes</taxon>
        <taxon>Eurotiomycetidae</taxon>
        <taxon>Eurotiales</taxon>
        <taxon>Aspergillaceae</taxon>
        <taxon>Penicillium</taxon>
    </lineage>
</organism>
<dbReference type="EMBL" id="JAPMSZ010000002">
    <property type="protein sequence ID" value="KAJ5111872.1"/>
    <property type="molecule type" value="Genomic_DNA"/>
</dbReference>
<gene>
    <name evidence="1" type="ORF">NUU61_001502</name>
</gene>
<dbReference type="OrthoDB" id="3645574at2759"/>
<reference evidence="1" key="2">
    <citation type="journal article" date="2023" name="IMA Fungus">
        <title>Comparative genomic study of the Penicillium genus elucidates a diverse pangenome and 15 lateral gene transfer events.</title>
        <authorList>
            <person name="Petersen C."/>
            <person name="Sorensen T."/>
            <person name="Nielsen M.R."/>
            <person name="Sondergaard T.E."/>
            <person name="Sorensen J.L."/>
            <person name="Fitzpatrick D.A."/>
            <person name="Frisvad J.C."/>
            <person name="Nielsen K.L."/>
        </authorList>
    </citation>
    <scope>NUCLEOTIDE SEQUENCE</scope>
    <source>
        <strain evidence="1">IBT 34128</strain>
    </source>
</reference>
<name>A0A9W9KND5_9EURO</name>
<evidence type="ECO:0000313" key="1">
    <source>
        <dbReference type="EMBL" id="KAJ5111872.1"/>
    </source>
</evidence>
<dbReference type="PANTHER" id="PTHR21310">
    <property type="entry name" value="AMINOGLYCOSIDE PHOSPHOTRANSFERASE-RELATED-RELATED"/>
    <property type="match status" value="1"/>
</dbReference>
<dbReference type="PANTHER" id="PTHR21310:SF37">
    <property type="entry name" value="AMINOGLYCOSIDE PHOSPHOTRANSFERASE DOMAIN-CONTAINING PROTEIN"/>
    <property type="match status" value="1"/>
</dbReference>
<accession>A0A9W9KND5</accession>
<dbReference type="RefSeq" id="XP_056515351.1">
    <property type="nucleotide sequence ID" value="XM_056652084.1"/>
</dbReference>
<dbReference type="GeneID" id="81391252"/>
<dbReference type="AlphaFoldDB" id="A0A9W9KND5"/>
<sequence length="481" mass="55413">MERAVAHHLNLSATVCHVAGIEDWLHGSFNVCVPIVIDTWNRKRVLLRFPLPYRVGEAYRPGNGDEKIRCEAGTYAWLQENCAGVPIPRLYGFALSSGESYTRIEYLPFFPRFFQLMRRQILSWLGKPVPSNYCPHQNTSQVSDDGVVGAGYILVEFIESTRGAMLSNTWKEGQHDLKLRTNLLRDLSRIFLGLCRIPLPRIGSFIINNDGFLHLTNRPLSVEMQQLENEEISTEIPRNYTYSTVDSYVIDILGMHDNRFRYQPNAVNNLGDCAYQLSVLTVMRAIFQSIFTRSFRRGPFVFVFTDLHQSNIFVDSEWHIACLVDLEWACTRPIEMVRPPSWLTDKGVDELVPAEYDAIRRQFVELLAAEEKEVDCSTLNKSHDESALLCLSDVMDRTWETGAFWYAMALSSPSGLFTIFSNHIRPLFCRDYEEEFGVVMPFFFEKNVGKIAGRKLTDKEEYDRQLRQAFEDCSDQAHYVQ</sequence>
<keyword evidence="2" id="KW-1185">Reference proteome</keyword>
<evidence type="ECO:0000313" key="2">
    <source>
        <dbReference type="Proteomes" id="UP001141434"/>
    </source>
</evidence>
<evidence type="ECO:0008006" key="3">
    <source>
        <dbReference type="Google" id="ProtNLM"/>
    </source>
</evidence>